<dbReference type="AlphaFoldDB" id="A0A061D7L2"/>
<sequence>MEHKNSQIQHRTCLKNDNLRCFRAYLNVHVFKIRHEASSKLPIVTTLKMLSKMLKMFHSRLDLKTRPTNRDRIWYSISNHKIGPEA</sequence>
<dbReference type="RefSeq" id="XP_012768719.1">
    <property type="nucleotide sequence ID" value="XM_012913265.1"/>
</dbReference>
<dbReference type="GeneID" id="24565074"/>
<organism evidence="1 2">
    <name type="scientific">Babesia bigemina</name>
    <dbReference type="NCBI Taxonomy" id="5866"/>
    <lineage>
        <taxon>Eukaryota</taxon>
        <taxon>Sar</taxon>
        <taxon>Alveolata</taxon>
        <taxon>Apicomplexa</taxon>
        <taxon>Aconoidasida</taxon>
        <taxon>Piroplasmida</taxon>
        <taxon>Babesiidae</taxon>
        <taxon>Babesia</taxon>
    </lineage>
</organism>
<name>A0A061D7L2_BABBI</name>
<accession>A0A061D7L2</accession>
<protein>
    <submittedName>
        <fullName evidence="1">Uncharacterized protein</fullName>
    </submittedName>
</protein>
<dbReference type="Proteomes" id="UP000033188">
    <property type="component" value="Chromosome 3"/>
</dbReference>
<proteinExistence type="predicted"/>
<evidence type="ECO:0000313" key="1">
    <source>
        <dbReference type="EMBL" id="CDR96533.1"/>
    </source>
</evidence>
<dbReference type="EMBL" id="LK391709">
    <property type="protein sequence ID" value="CDR96533.1"/>
    <property type="molecule type" value="Genomic_DNA"/>
</dbReference>
<dbReference type="VEuPathDB" id="PiroplasmaDB:BBBOND_0304370"/>
<evidence type="ECO:0000313" key="2">
    <source>
        <dbReference type="Proteomes" id="UP000033188"/>
    </source>
</evidence>
<gene>
    <name evidence="1" type="ORF">BBBOND_0304370</name>
</gene>
<reference evidence="2" key="1">
    <citation type="journal article" date="2014" name="Nucleic Acids Res.">
        <title>The evolutionary dynamics of variant antigen genes in Babesia reveal a history of genomic innovation underlying host-parasite interaction.</title>
        <authorList>
            <person name="Jackson A.P."/>
            <person name="Otto T.D."/>
            <person name="Darby A."/>
            <person name="Ramaprasad A."/>
            <person name="Xia D."/>
            <person name="Echaide I.E."/>
            <person name="Farber M."/>
            <person name="Gahlot S."/>
            <person name="Gamble J."/>
            <person name="Gupta D."/>
            <person name="Gupta Y."/>
            <person name="Jackson L."/>
            <person name="Malandrin L."/>
            <person name="Malas T.B."/>
            <person name="Moussa E."/>
            <person name="Nair M."/>
            <person name="Reid A.J."/>
            <person name="Sanders M."/>
            <person name="Sharma J."/>
            <person name="Tracey A."/>
            <person name="Quail M.A."/>
            <person name="Weir W."/>
            <person name="Wastling J.M."/>
            <person name="Hall N."/>
            <person name="Willadsen P."/>
            <person name="Lingelbach K."/>
            <person name="Shiels B."/>
            <person name="Tait A."/>
            <person name="Berriman M."/>
            <person name="Allred D.R."/>
            <person name="Pain A."/>
        </authorList>
    </citation>
    <scope>NUCLEOTIDE SEQUENCE [LARGE SCALE GENOMIC DNA]</scope>
    <source>
        <strain evidence="2">Bond</strain>
    </source>
</reference>
<dbReference type="KEGG" id="bbig:BBBOND_0304370"/>
<keyword evidence="2" id="KW-1185">Reference proteome</keyword>